<sequence>MMTARLKSSNRKATWEVNFSKKQSYSKKTDEQLATSIADKHKDVDTQDAAKRKENTIALAEEEGTCLSEDDKEEEEAEFIEPDDRC</sequence>
<dbReference type="EMBL" id="SSTD01010878">
    <property type="protein sequence ID" value="TYK11218.1"/>
    <property type="molecule type" value="Genomic_DNA"/>
</dbReference>
<evidence type="ECO:0000256" key="1">
    <source>
        <dbReference type="SAM" id="MobiDB-lite"/>
    </source>
</evidence>
<name>A0A5D3CJ40_CUCMM</name>
<accession>A0A5D3CJ40</accession>
<reference evidence="2 3" key="1">
    <citation type="submission" date="2019-08" db="EMBL/GenBank/DDBJ databases">
        <title>Draft genome sequences of two oriental melons (Cucumis melo L. var makuwa).</title>
        <authorList>
            <person name="Kwon S.-Y."/>
        </authorList>
    </citation>
    <scope>NUCLEOTIDE SEQUENCE [LARGE SCALE GENOMIC DNA]</scope>
    <source>
        <strain evidence="3">cv. Chang Bougi</strain>
        <tissue evidence="2">Leaf</tissue>
    </source>
</reference>
<organism evidence="2 3">
    <name type="scientific">Cucumis melo var. makuwa</name>
    <name type="common">Oriental melon</name>
    <dbReference type="NCBI Taxonomy" id="1194695"/>
    <lineage>
        <taxon>Eukaryota</taxon>
        <taxon>Viridiplantae</taxon>
        <taxon>Streptophyta</taxon>
        <taxon>Embryophyta</taxon>
        <taxon>Tracheophyta</taxon>
        <taxon>Spermatophyta</taxon>
        <taxon>Magnoliopsida</taxon>
        <taxon>eudicotyledons</taxon>
        <taxon>Gunneridae</taxon>
        <taxon>Pentapetalae</taxon>
        <taxon>rosids</taxon>
        <taxon>fabids</taxon>
        <taxon>Cucurbitales</taxon>
        <taxon>Cucurbitaceae</taxon>
        <taxon>Benincaseae</taxon>
        <taxon>Cucumis</taxon>
    </lineage>
</organism>
<evidence type="ECO:0000313" key="3">
    <source>
        <dbReference type="Proteomes" id="UP000321947"/>
    </source>
</evidence>
<feature type="region of interest" description="Disordered" evidence="1">
    <location>
        <begin position="61"/>
        <end position="86"/>
    </location>
</feature>
<evidence type="ECO:0000313" key="2">
    <source>
        <dbReference type="EMBL" id="TYK11218.1"/>
    </source>
</evidence>
<proteinExistence type="predicted"/>
<protein>
    <submittedName>
        <fullName evidence="2">Uncharacterized protein</fullName>
    </submittedName>
</protein>
<dbReference type="Proteomes" id="UP000321947">
    <property type="component" value="Unassembled WGS sequence"/>
</dbReference>
<dbReference type="AlphaFoldDB" id="A0A5D3CJ40"/>
<comment type="caution">
    <text evidence="2">The sequence shown here is derived from an EMBL/GenBank/DDBJ whole genome shotgun (WGS) entry which is preliminary data.</text>
</comment>
<gene>
    <name evidence="2" type="ORF">E5676_scaffold227G00620</name>
</gene>